<gene>
    <name evidence="1" type="ORF">OVY01_05730</name>
</gene>
<sequence length="101" mass="10854">MTDNVLKLGLLIAAAASAWVPESQAKDACATVLCMAGMLQGQGKADGCDGAIADYFNIVSYRHGHIDFNAMGRKRLDFLNECSANDGWARKINDRFGSTVL</sequence>
<dbReference type="RefSeq" id="WP_267846332.1">
    <property type="nucleotide sequence ID" value="NZ_JAPMXC010000001.1"/>
</dbReference>
<protein>
    <submittedName>
        <fullName evidence="1">Conjugal transfer protein</fullName>
    </submittedName>
</protein>
<accession>A0ABT3ZJP4</accession>
<evidence type="ECO:0000313" key="2">
    <source>
        <dbReference type="Proteomes" id="UP001082899"/>
    </source>
</evidence>
<reference evidence="1" key="1">
    <citation type="submission" date="2022-11" db="EMBL/GenBank/DDBJ databases">
        <title>Robbsia betulipollinis sp. nov., isolated from pollen of birch (Betula pendula).</title>
        <authorList>
            <person name="Shi H."/>
            <person name="Ambika Manirajan B."/>
            <person name="Ratering S."/>
            <person name="Geissler-Plaum R."/>
            <person name="Schnell S."/>
        </authorList>
    </citation>
    <scope>NUCLEOTIDE SEQUENCE</scope>
    <source>
        <strain evidence="1">Bb-Pol-6</strain>
    </source>
</reference>
<keyword evidence="2" id="KW-1185">Reference proteome</keyword>
<organism evidence="1 2">
    <name type="scientific">Robbsia betulipollinis</name>
    <dbReference type="NCBI Taxonomy" id="2981849"/>
    <lineage>
        <taxon>Bacteria</taxon>
        <taxon>Pseudomonadati</taxon>
        <taxon>Pseudomonadota</taxon>
        <taxon>Betaproteobacteria</taxon>
        <taxon>Burkholderiales</taxon>
        <taxon>Burkholderiaceae</taxon>
        <taxon>Robbsia</taxon>
    </lineage>
</organism>
<proteinExistence type="predicted"/>
<name>A0ABT3ZJP4_9BURK</name>
<dbReference type="Proteomes" id="UP001082899">
    <property type="component" value="Unassembled WGS sequence"/>
</dbReference>
<evidence type="ECO:0000313" key="1">
    <source>
        <dbReference type="EMBL" id="MCY0386744.1"/>
    </source>
</evidence>
<dbReference type="EMBL" id="JAPMXC010000001">
    <property type="protein sequence ID" value="MCY0386744.1"/>
    <property type="molecule type" value="Genomic_DNA"/>
</dbReference>
<comment type="caution">
    <text evidence="1">The sequence shown here is derived from an EMBL/GenBank/DDBJ whole genome shotgun (WGS) entry which is preliminary data.</text>
</comment>